<feature type="compositionally biased region" description="Polar residues" evidence="1">
    <location>
        <begin position="9"/>
        <end position="33"/>
    </location>
</feature>
<feature type="compositionally biased region" description="Low complexity" evidence="1">
    <location>
        <begin position="99"/>
        <end position="137"/>
    </location>
</feature>
<evidence type="ECO:0000313" key="3">
    <source>
        <dbReference type="Proteomes" id="UP000724874"/>
    </source>
</evidence>
<feature type="region of interest" description="Disordered" evidence="1">
    <location>
        <begin position="381"/>
        <end position="412"/>
    </location>
</feature>
<gene>
    <name evidence="2" type="ORF">CPB84DRAFT_258642</name>
</gene>
<proteinExistence type="predicted"/>
<feature type="region of interest" description="Disordered" evidence="1">
    <location>
        <begin position="291"/>
        <end position="359"/>
    </location>
</feature>
<feature type="compositionally biased region" description="Polar residues" evidence="1">
    <location>
        <begin position="188"/>
        <end position="199"/>
    </location>
</feature>
<feature type="compositionally biased region" description="Low complexity" evidence="1">
    <location>
        <begin position="34"/>
        <end position="55"/>
    </location>
</feature>
<dbReference type="AlphaFoldDB" id="A0A9P5NDT1"/>
<sequence length="607" mass="65327">MYAYPASPHPSSFSLQSTRNVPASPLLNNFTDVSMTISHSSRSSSESRSQYSVDSARTLPSTGSHPVVGMFDSSLDATSQQTSQTINIINSTRIVNDYSAASPPSSASHGSESLASSSNISQGSTSSSSSTSTLRVVGRGGSGSRLRLVTPTPENLDPARLRQDSLPVIRPIGRGGLGSRPKHLEVSSLPSRDALQTEQAGRDKPLVRPIGRGGLGSRQKPLKSPPALPTIWSKRSVKPLKVKGKARERRAIHPITPNSSWRISGGSLSTISTIHFAGESDHPAYVSPFSPTNSVSSAYPNPNPNPRARSLSDPSLSSFTFPASQTTSSTTVAAVGEADEDSDINDDEVLDPKNVDHRQKSLNKLTRTLGDMPPDVFDALNGGRPLQGDYPSKLPLDSPVAKRDKSAKVTRRSSLSVASLSSLFTRPSSRRRDSVASEHSMSTITDDLPRFRMEDDFSEQWGSRSDSRAESGFSRSPDSPIMFAPPSPAYGPALKSPESPELQTPVEPEQEDDTPYVPSPTLSRSLSYTPLSRRSAIASHNHSASASLLTARSDSPALNSNWMIPPSTDDEEVVFTLTHHVPEKPPVWTGEWNGDLQHVIKSLRTLR</sequence>
<feature type="compositionally biased region" description="Basic and acidic residues" evidence="1">
    <location>
        <begin position="350"/>
        <end position="359"/>
    </location>
</feature>
<feature type="region of interest" description="Disordered" evidence="1">
    <location>
        <begin position="422"/>
        <end position="441"/>
    </location>
</feature>
<feature type="compositionally biased region" description="Low complexity" evidence="1">
    <location>
        <begin position="326"/>
        <end position="335"/>
    </location>
</feature>
<organism evidence="2 3">
    <name type="scientific">Gymnopilus junonius</name>
    <name type="common">Spectacular rustgill mushroom</name>
    <name type="synonym">Gymnopilus spectabilis subsp. junonius</name>
    <dbReference type="NCBI Taxonomy" id="109634"/>
    <lineage>
        <taxon>Eukaryota</taxon>
        <taxon>Fungi</taxon>
        <taxon>Dikarya</taxon>
        <taxon>Basidiomycota</taxon>
        <taxon>Agaricomycotina</taxon>
        <taxon>Agaricomycetes</taxon>
        <taxon>Agaricomycetidae</taxon>
        <taxon>Agaricales</taxon>
        <taxon>Agaricineae</taxon>
        <taxon>Hymenogastraceae</taxon>
        <taxon>Gymnopilus</taxon>
    </lineage>
</organism>
<name>A0A9P5NDT1_GYMJU</name>
<dbReference type="EMBL" id="JADNYJ010000136">
    <property type="protein sequence ID" value="KAF8880892.1"/>
    <property type="molecule type" value="Genomic_DNA"/>
</dbReference>
<dbReference type="OrthoDB" id="3232670at2759"/>
<feature type="compositionally biased region" description="Acidic residues" evidence="1">
    <location>
        <begin position="337"/>
        <end position="349"/>
    </location>
</feature>
<dbReference type="Proteomes" id="UP000724874">
    <property type="component" value="Unassembled WGS sequence"/>
</dbReference>
<evidence type="ECO:0000256" key="1">
    <source>
        <dbReference type="SAM" id="MobiDB-lite"/>
    </source>
</evidence>
<protein>
    <submittedName>
        <fullName evidence="2">Uncharacterized protein</fullName>
    </submittedName>
</protein>
<keyword evidence="3" id="KW-1185">Reference proteome</keyword>
<feature type="region of interest" description="Disordered" evidence="1">
    <location>
        <begin position="1"/>
        <end position="71"/>
    </location>
</feature>
<accession>A0A9P5NDT1</accession>
<feature type="region of interest" description="Disordered" evidence="1">
    <location>
        <begin position="457"/>
        <end position="523"/>
    </location>
</feature>
<feature type="compositionally biased region" description="Polar residues" evidence="1">
    <location>
        <begin position="312"/>
        <end position="325"/>
    </location>
</feature>
<comment type="caution">
    <text evidence="2">The sequence shown here is derived from an EMBL/GenBank/DDBJ whole genome shotgun (WGS) entry which is preliminary data.</text>
</comment>
<reference evidence="2" key="1">
    <citation type="submission" date="2020-11" db="EMBL/GenBank/DDBJ databases">
        <authorList>
            <consortium name="DOE Joint Genome Institute"/>
            <person name="Ahrendt S."/>
            <person name="Riley R."/>
            <person name="Andreopoulos W."/>
            <person name="LaButti K."/>
            <person name="Pangilinan J."/>
            <person name="Ruiz-duenas F.J."/>
            <person name="Barrasa J.M."/>
            <person name="Sanchez-Garcia M."/>
            <person name="Camarero S."/>
            <person name="Miyauchi S."/>
            <person name="Serrano A."/>
            <person name="Linde D."/>
            <person name="Babiker R."/>
            <person name="Drula E."/>
            <person name="Ayuso-Fernandez I."/>
            <person name="Pacheco R."/>
            <person name="Padilla G."/>
            <person name="Ferreira P."/>
            <person name="Barriuso J."/>
            <person name="Kellner H."/>
            <person name="Castanera R."/>
            <person name="Alfaro M."/>
            <person name="Ramirez L."/>
            <person name="Pisabarro A.G."/>
            <person name="Kuo A."/>
            <person name="Tritt A."/>
            <person name="Lipzen A."/>
            <person name="He G."/>
            <person name="Yan M."/>
            <person name="Ng V."/>
            <person name="Cullen D."/>
            <person name="Martin F."/>
            <person name="Rosso M.-N."/>
            <person name="Henrissat B."/>
            <person name="Hibbett D."/>
            <person name="Martinez A.T."/>
            <person name="Grigoriev I.V."/>
        </authorList>
    </citation>
    <scope>NUCLEOTIDE SEQUENCE</scope>
    <source>
        <strain evidence="2">AH 44721</strain>
    </source>
</reference>
<feature type="region of interest" description="Disordered" evidence="1">
    <location>
        <begin position="99"/>
        <end position="230"/>
    </location>
</feature>
<evidence type="ECO:0000313" key="2">
    <source>
        <dbReference type="EMBL" id="KAF8880892.1"/>
    </source>
</evidence>